<protein>
    <submittedName>
        <fullName evidence="1">Uncharacterized protein</fullName>
    </submittedName>
</protein>
<organism evidence="1 2">
    <name type="scientific">Aristaeella lactis</name>
    <dbReference type="NCBI Taxonomy" id="3046383"/>
    <lineage>
        <taxon>Bacteria</taxon>
        <taxon>Bacillati</taxon>
        <taxon>Bacillota</taxon>
        <taxon>Clostridia</taxon>
        <taxon>Eubacteriales</taxon>
        <taxon>Aristaeellaceae</taxon>
        <taxon>Aristaeella</taxon>
    </lineage>
</organism>
<proteinExistence type="predicted"/>
<dbReference type="Proteomes" id="UP000192328">
    <property type="component" value="Unassembled WGS sequence"/>
</dbReference>
<reference evidence="1" key="1">
    <citation type="submission" date="2017-04" db="EMBL/GenBank/DDBJ databases">
        <authorList>
            <person name="Varghese N."/>
            <person name="Submissions S."/>
        </authorList>
    </citation>
    <scope>NUCLEOTIDE SEQUENCE</scope>
    <source>
        <strain evidence="1">WTE2008</strain>
    </source>
</reference>
<comment type="caution">
    <text evidence="1">The sequence shown here is derived from an EMBL/GenBank/DDBJ whole genome shotgun (WGS) entry which is preliminary data.</text>
</comment>
<dbReference type="EMBL" id="FWXZ01000001">
    <property type="protein sequence ID" value="SMC39315.1"/>
    <property type="molecule type" value="Genomic_DNA"/>
</dbReference>
<evidence type="ECO:0000313" key="2">
    <source>
        <dbReference type="Proteomes" id="UP000192328"/>
    </source>
</evidence>
<gene>
    <name evidence="1" type="ORF">SAMN06297397_0563</name>
</gene>
<sequence>MAEYEIEKTCRCCGKKFDVLYPQQWAYKKPKAKGGGYDYLCSWKCLREEEQKKNKPKGQDDMPNNKLTAEQKEKAVEIALAGGDFLKYLKECGAKNPSAAWDYIKETLAKENPNKCLELMHALSKRKEKKPLEEMAEDVKENPPEEKKEEPVITARTVENKTEFTGVPVEEKPDFDFKVTAIRTSLGEFNTDSRNGLIYWTGNSGDKICMSYKSWKELTEQIPRILKVLCGDE</sequence>
<evidence type="ECO:0000313" key="1">
    <source>
        <dbReference type="EMBL" id="SMC39315.1"/>
    </source>
</evidence>
<accession>A0AC61PIG3</accession>
<name>A0AC61PIG3_9FIRM</name>
<keyword evidence="2" id="KW-1185">Reference proteome</keyword>